<protein>
    <submittedName>
        <fullName evidence="2">Uncharacterized protein</fullName>
    </submittedName>
</protein>
<keyword evidence="1" id="KW-0175">Coiled coil</keyword>
<dbReference type="Proteomes" id="UP001472677">
    <property type="component" value="Unassembled WGS sequence"/>
</dbReference>
<proteinExistence type="predicted"/>
<evidence type="ECO:0000313" key="2">
    <source>
        <dbReference type="EMBL" id="KAK8579624.1"/>
    </source>
</evidence>
<comment type="caution">
    <text evidence="2">The sequence shown here is derived from an EMBL/GenBank/DDBJ whole genome shotgun (WGS) entry which is preliminary data.</text>
</comment>
<gene>
    <name evidence="2" type="ORF">V6N12_069938</name>
</gene>
<dbReference type="EMBL" id="JBBPBM010000006">
    <property type="protein sequence ID" value="KAK8579624.1"/>
    <property type="molecule type" value="Genomic_DNA"/>
</dbReference>
<sequence>MKIYPTLEITVGTLFESVFIRDYTGKVDELIKDKIEAQKEVKAKQHEEKEVTELQVRTCMLSYYLLRECRAWVGKEEIVVQSMAFHESSKVDRRLCPFLVDEVRDHG</sequence>
<evidence type="ECO:0000313" key="3">
    <source>
        <dbReference type="Proteomes" id="UP001472677"/>
    </source>
</evidence>
<organism evidence="2 3">
    <name type="scientific">Hibiscus sabdariffa</name>
    <name type="common">roselle</name>
    <dbReference type="NCBI Taxonomy" id="183260"/>
    <lineage>
        <taxon>Eukaryota</taxon>
        <taxon>Viridiplantae</taxon>
        <taxon>Streptophyta</taxon>
        <taxon>Embryophyta</taxon>
        <taxon>Tracheophyta</taxon>
        <taxon>Spermatophyta</taxon>
        <taxon>Magnoliopsida</taxon>
        <taxon>eudicotyledons</taxon>
        <taxon>Gunneridae</taxon>
        <taxon>Pentapetalae</taxon>
        <taxon>rosids</taxon>
        <taxon>malvids</taxon>
        <taxon>Malvales</taxon>
        <taxon>Malvaceae</taxon>
        <taxon>Malvoideae</taxon>
        <taxon>Hibiscus</taxon>
    </lineage>
</organism>
<feature type="coiled-coil region" evidence="1">
    <location>
        <begin position="20"/>
        <end position="47"/>
    </location>
</feature>
<accession>A0ABR2FFW3</accession>
<reference evidence="2 3" key="1">
    <citation type="journal article" date="2024" name="G3 (Bethesda)">
        <title>Genome assembly of Hibiscus sabdariffa L. provides insights into metabolisms of medicinal natural products.</title>
        <authorList>
            <person name="Kim T."/>
        </authorList>
    </citation>
    <scope>NUCLEOTIDE SEQUENCE [LARGE SCALE GENOMIC DNA]</scope>
    <source>
        <strain evidence="2">TK-2024</strain>
        <tissue evidence="2">Old leaves</tissue>
    </source>
</reference>
<keyword evidence="3" id="KW-1185">Reference proteome</keyword>
<evidence type="ECO:0000256" key="1">
    <source>
        <dbReference type="SAM" id="Coils"/>
    </source>
</evidence>
<name>A0ABR2FFW3_9ROSI</name>